<reference evidence="1 2" key="1">
    <citation type="submission" date="2017-03" db="EMBL/GenBank/DDBJ databases">
        <authorList>
            <person name="Afonso C.L."/>
            <person name="Miller P.J."/>
            <person name="Scott M.A."/>
            <person name="Spackman E."/>
            <person name="Goraichik I."/>
            <person name="Dimitrov K.M."/>
            <person name="Suarez D.L."/>
            <person name="Swayne D.E."/>
        </authorList>
    </citation>
    <scope>NUCLEOTIDE SEQUENCE [LARGE SCALE GENOMIC DNA]</scope>
    <source>
        <strain evidence="1">SB41UT1</strain>
    </source>
</reference>
<protein>
    <submittedName>
        <fullName evidence="1">Uncharacterized protein</fullName>
    </submittedName>
</protein>
<dbReference type="AlphaFoldDB" id="A0A1X7ALR9"/>
<dbReference type="Proteomes" id="UP000196573">
    <property type="component" value="Unassembled WGS sequence"/>
</dbReference>
<keyword evidence="2" id="KW-1185">Reference proteome</keyword>
<name>A0A1X7ALR9_9GAMM</name>
<dbReference type="EMBL" id="FWPT01000006">
    <property type="protein sequence ID" value="SMA48626.1"/>
    <property type="molecule type" value="Genomic_DNA"/>
</dbReference>
<accession>A0A1X7ALR9</accession>
<gene>
    <name evidence="1" type="ORF">EHSB41UT_02820</name>
</gene>
<dbReference type="RefSeq" id="WP_087110961.1">
    <property type="nucleotide sequence ID" value="NZ_CBCSCN010000006.1"/>
</dbReference>
<dbReference type="OrthoDB" id="9836713at2"/>
<evidence type="ECO:0000313" key="1">
    <source>
        <dbReference type="EMBL" id="SMA48626.1"/>
    </source>
</evidence>
<organism evidence="1 2">
    <name type="scientific">Parendozoicomonas haliclonae</name>
    <dbReference type="NCBI Taxonomy" id="1960125"/>
    <lineage>
        <taxon>Bacteria</taxon>
        <taxon>Pseudomonadati</taxon>
        <taxon>Pseudomonadota</taxon>
        <taxon>Gammaproteobacteria</taxon>
        <taxon>Oceanospirillales</taxon>
        <taxon>Endozoicomonadaceae</taxon>
        <taxon>Parendozoicomonas</taxon>
    </lineage>
</organism>
<proteinExistence type="predicted"/>
<evidence type="ECO:0000313" key="2">
    <source>
        <dbReference type="Proteomes" id="UP000196573"/>
    </source>
</evidence>
<sequence>MINKKSPGPDRDDHGTVASRHQELLEMYRHSGQTPQEFVTDCLQNRMLSGADALELMSVLTSKTTTRSFALADLTDEEFFRMGFYETTREDTENSPIFIMQFNNELVEHSEAIQTMLEQFSRDLAELITEKQAQDEVVVATDPGISREEAMSAVMATLSSDAVRH</sequence>